<dbReference type="NCBIfam" id="TIGR00064">
    <property type="entry name" value="ftsY"/>
    <property type="match status" value="1"/>
</dbReference>
<evidence type="ECO:0000256" key="1">
    <source>
        <dbReference type="ARBA" id="ARBA00022475"/>
    </source>
</evidence>
<dbReference type="EMBL" id="AZFJ01000037">
    <property type="protein sequence ID" value="KRL86808.1"/>
    <property type="molecule type" value="Genomic_DNA"/>
</dbReference>
<dbReference type="OrthoDB" id="9804720at2"/>
<feature type="binding site" evidence="9">
    <location>
        <begin position="213"/>
        <end position="217"/>
    </location>
    <ligand>
        <name>GTP</name>
        <dbReference type="ChEBI" id="CHEBI:37565"/>
    </ligand>
</feature>
<dbReference type="GO" id="GO:0005737">
    <property type="term" value="C:cytoplasm"/>
    <property type="evidence" value="ECO:0007669"/>
    <property type="project" value="UniProtKB-SubCell"/>
</dbReference>
<evidence type="ECO:0000256" key="7">
    <source>
        <dbReference type="ARBA" id="ARBA00023170"/>
    </source>
</evidence>
<dbReference type="InterPro" id="IPR027417">
    <property type="entry name" value="P-loop_NTPase"/>
</dbReference>
<dbReference type="PANTHER" id="PTHR43134:SF1">
    <property type="entry name" value="SIGNAL RECOGNITION PARTICLE RECEPTOR SUBUNIT ALPHA"/>
    <property type="match status" value="1"/>
</dbReference>
<dbReference type="RefSeq" id="WP_056956424.1">
    <property type="nucleotide sequence ID" value="NZ_AZFJ01000037.1"/>
</dbReference>
<keyword evidence="7 9" id="KW-0675">Receptor</keyword>
<dbReference type="FunFam" id="3.40.50.300:FF:000053">
    <property type="entry name" value="Signal recognition particle receptor FtsY"/>
    <property type="match status" value="1"/>
</dbReference>
<reference evidence="11 12" key="1">
    <citation type="journal article" date="2015" name="Genome Announc.">
        <title>Expanding the biotechnology potential of lactobacilli through comparative genomics of 213 strains and associated genera.</title>
        <authorList>
            <person name="Sun Z."/>
            <person name="Harris H.M."/>
            <person name="McCann A."/>
            <person name="Guo C."/>
            <person name="Argimon S."/>
            <person name="Zhang W."/>
            <person name="Yang X."/>
            <person name="Jeffery I.B."/>
            <person name="Cooney J.C."/>
            <person name="Kagawa T.F."/>
            <person name="Liu W."/>
            <person name="Song Y."/>
            <person name="Salvetti E."/>
            <person name="Wrobel A."/>
            <person name="Rasinkangas P."/>
            <person name="Parkhill J."/>
            <person name="Rea M.C."/>
            <person name="O'Sullivan O."/>
            <person name="Ritari J."/>
            <person name="Douillard F.P."/>
            <person name="Paul Ross R."/>
            <person name="Yang R."/>
            <person name="Briner A.E."/>
            <person name="Felis G.E."/>
            <person name="de Vos W.M."/>
            <person name="Barrangou R."/>
            <person name="Klaenhammer T.R."/>
            <person name="Caufield P.W."/>
            <person name="Cui Y."/>
            <person name="Zhang H."/>
            <person name="O'Toole P.W."/>
        </authorList>
    </citation>
    <scope>NUCLEOTIDE SEQUENCE [LARGE SCALE GENOMIC DNA]</scope>
    <source>
        <strain evidence="11 12">DSM 15945</strain>
    </source>
</reference>
<keyword evidence="6 9" id="KW-0472">Membrane</keyword>
<protein>
    <recommendedName>
        <fullName evidence="9">Signal recognition particle receptor FtsY</fullName>
        <shortName evidence="9">SRP receptor</shortName>
        <ecNumber evidence="9">3.6.5.4</ecNumber>
    </recommendedName>
</protein>
<feature type="binding site" evidence="9">
    <location>
        <begin position="131"/>
        <end position="138"/>
    </location>
    <ligand>
        <name>GTP</name>
        <dbReference type="ChEBI" id="CHEBI:37565"/>
    </ligand>
</feature>
<evidence type="ECO:0000256" key="2">
    <source>
        <dbReference type="ARBA" id="ARBA00022490"/>
    </source>
</evidence>
<dbReference type="GO" id="GO:0005047">
    <property type="term" value="F:signal recognition particle binding"/>
    <property type="evidence" value="ECO:0007669"/>
    <property type="project" value="TreeGrafter"/>
</dbReference>
<dbReference type="Pfam" id="PF00448">
    <property type="entry name" value="SRP54"/>
    <property type="match status" value="1"/>
</dbReference>
<dbReference type="SUPFAM" id="SSF52540">
    <property type="entry name" value="P-loop containing nucleoside triphosphate hydrolases"/>
    <property type="match status" value="1"/>
</dbReference>
<comment type="function">
    <text evidence="9">Involved in targeting and insertion of nascent membrane proteins into the cytoplasmic membrane. Acts as a receptor for the complex formed by the signal recognition particle (SRP) and the ribosome-nascent chain (RNC).</text>
</comment>
<dbReference type="InterPro" id="IPR013822">
    <property type="entry name" value="Signal_recog_particl_SRP54_hlx"/>
</dbReference>
<dbReference type="SMART" id="SM00963">
    <property type="entry name" value="SRP54_N"/>
    <property type="match status" value="1"/>
</dbReference>
<dbReference type="Proteomes" id="UP000051922">
    <property type="component" value="Unassembled WGS sequence"/>
</dbReference>
<evidence type="ECO:0000256" key="3">
    <source>
        <dbReference type="ARBA" id="ARBA00022741"/>
    </source>
</evidence>
<keyword evidence="2 9" id="KW-0963">Cytoplasm</keyword>
<comment type="catalytic activity">
    <reaction evidence="8 9">
        <text>GTP + H2O = GDP + phosphate + H(+)</text>
        <dbReference type="Rhea" id="RHEA:19669"/>
        <dbReference type="ChEBI" id="CHEBI:15377"/>
        <dbReference type="ChEBI" id="CHEBI:15378"/>
        <dbReference type="ChEBI" id="CHEBI:37565"/>
        <dbReference type="ChEBI" id="CHEBI:43474"/>
        <dbReference type="ChEBI" id="CHEBI:58189"/>
        <dbReference type="EC" id="3.6.5.4"/>
    </reaction>
</comment>
<dbReference type="AlphaFoldDB" id="A0A0R1U6B9"/>
<dbReference type="PANTHER" id="PTHR43134">
    <property type="entry name" value="SIGNAL RECOGNITION PARTICLE RECEPTOR SUBUNIT ALPHA"/>
    <property type="match status" value="1"/>
</dbReference>
<keyword evidence="1 9" id="KW-1003">Cell membrane</keyword>
<evidence type="ECO:0000313" key="11">
    <source>
        <dbReference type="EMBL" id="KRL86808.1"/>
    </source>
</evidence>
<evidence type="ECO:0000256" key="9">
    <source>
        <dbReference type="HAMAP-Rule" id="MF_00920"/>
    </source>
</evidence>
<evidence type="ECO:0000256" key="6">
    <source>
        <dbReference type="ARBA" id="ARBA00023136"/>
    </source>
</evidence>
<accession>A0A0R1U6B9</accession>
<dbReference type="InterPro" id="IPR000897">
    <property type="entry name" value="SRP54_GTPase_dom"/>
</dbReference>
<comment type="subunit">
    <text evidence="9">Part of the signal recognition particle protein translocation system, which is composed of SRP and FtsY.</text>
</comment>
<dbReference type="Gene3D" id="3.40.50.300">
    <property type="entry name" value="P-loop containing nucleotide triphosphate hydrolases"/>
    <property type="match status" value="1"/>
</dbReference>
<feature type="binding site" evidence="9">
    <location>
        <begin position="277"/>
        <end position="280"/>
    </location>
    <ligand>
        <name>GTP</name>
        <dbReference type="ChEBI" id="CHEBI:37565"/>
    </ligand>
</feature>
<feature type="domain" description="SRP54-type proteins GTP-binding" evidence="10">
    <location>
        <begin position="298"/>
        <end position="311"/>
    </location>
</feature>
<dbReference type="SMART" id="SM00962">
    <property type="entry name" value="SRP54"/>
    <property type="match status" value="1"/>
</dbReference>
<dbReference type="GO" id="GO:0003924">
    <property type="term" value="F:GTPase activity"/>
    <property type="evidence" value="ECO:0007669"/>
    <property type="project" value="UniProtKB-UniRule"/>
</dbReference>
<dbReference type="GO" id="GO:0005525">
    <property type="term" value="F:GTP binding"/>
    <property type="evidence" value="ECO:0007669"/>
    <property type="project" value="UniProtKB-UniRule"/>
</dbReference>
<comment type="caution">
    <text evidence="11">The sequence shown here is derived from an EMBL/GenBank/DDBJ whole genome shotgun (WGS) entry which is preliminary data.</text>
</comment>
<proteinExistence type="inferred from homology"/>
<keyword evidence="12" id="KW-1185">Reference proteome</keyword>
<evidence type="ECO:0000259" key="10">
    <source>
        <dbReference type="PROSITE" id="PS00300"/>
    </source>
</evidence>
<dbReference type="HAMAP" id="MF_00920">
    <property type="entry name" value="FtsY"/>
    <property type="match status" value="1"/>
</dbReference>
<evidence type="ECO:0000256" key="5">
    <source>
        <dbReference type="ARBA" id="ARBA00023134"/>
    </source>
</evidence>
<keyword evidence="3 9" id="KW-0547">Nucleotide-binding</keyword>
<gene>
    <name evidence="9" type="primary">ftsY</name>
    <name evidence="11" type="ORF">FC50_GL000454</name>
</gene>
<dbReference type="PATRIC" id="fig|1423783.4.peg.470"/>
<dbReference type="FunFam" id="1.20.120.140:FF:000002">
    <property type="entry name" value="Signal recognition particle receptor FtsY"/>
    <property type="match status" value="1"/>
</dbReference>
<comment type="subcellular location">
    <subcellularLocation>
        <location evidence="9">Cell membrane</location>
        <topology evidence="9">Peripheral membrane protein</topology>
        <orientation evidence="9">Cytoplasmic side</orientation>
    </subcellularLocation>
    <subcellularLocation>
        <location evidence="9">Cytoplasm</location>
    </subcellularLocation>
</comment>
<dbReference type="InterPro" id="IPR004390">
    <property type="entry name" value="SR_rcpt_FtsY"/>
</dbReference>
<dbReference type="SMART" id="SM00382">
    <property type="entry name" value="AAA"/>
    <property type="match status" value="1"/>
</dbReference>
<keyword evidence="5 9" id="KW-0342">GTP-binding</keyword>
<dbReference type="GO" id="GO:0005886">
    <property type="term" value="C:plasma membrane"/>
    <property type="evidence" value="ECO:0007669"/>
    <property type="project" value="UniProtKB-SubCell"/>
</dbReference>
<sequence>MGLFDRIKAAFSGKEEEPETAKYDEALTKSRQSFGDRLNALFANFRTVDENFFDDLEDTLIEADVGFDTAVRLTDELREEVKLQNARDPQLVAQVIVQKLVDLYDEAGVDEDNSLHFAPEGSGPTVFLFVGVNGAGKTTTIGKLANRLHQQGKSVLLAAGDTFRAGAIEQLQVWGERDDVPVVAGPAGGDPSAVVYDAVRKAKDENFDVLIVDTAGRLQNKVNLMTELAKMKRVIQRELPDAPQEVLLVVDATTGQNALSQAKEFNKTTDMTGIVLTKLDGSGKGGIVLAVRNELHVPVKLVGLGEGMDDLSDFDPTKFVYGLFKGLIDAPPADETVDDNQEDADENK</sequence>
<organism evidence="11 12">
    <name type="scientific">Lacticaseibacillus pantheris DSM 15945 = JCM 12539 = NBRC 106106</name>
    <dbReference type="NCBI Taxonomy" id="1423783"/>
    <lineage>
        <taxon>Bacteria</taxon>
        <taxon>Bacillati</taxon>
        <taxon>Bacillota</taxon>
        <taxon>Bacilli</taxon>
        <taxon>Lactobacillales</taxon>
        <taxon>Lactobacillaceae</taxon>
        <taxon>Lacticaseibacillus</taxon>
    </lineage>
</organism>
<dbReference type="Pfam" id="PF02881">
    <property type="entry name" value="SRP54_N"/>
    <property type="match status" value="1"/>
</dbReference>
<dbReference type="InterPro" id="IPR042101">
    <property type="entry name" value="SRP54_N_sf"/>
</dbReference>
<dbReference type="SUPFAM" id="SSF47364">
    <property type="entry name" value="Domain of the SRP/SRP receptor G-proteins"/>
    <property type="match status" value="1"/>
</dbReference>
<dbReference type="STRING" id="1423783.FC50_GL000454"/>
<dbReference type="Gene3D" id="1.20.120.140">
    <property type="entry name" value="Signal recognition particle SRP54, nucleotide-binding domain"/>
    <property type="match status" value="1"/>
</dbReference>
<dbReference type="GO" id="GO:0006614">
    <property type="term" value="P:SRP-dependent cotranslational protein targeting to membrane"/>
    <property type="evidence" value="ECO:0007669"/>
    <property type="project" value="InterPro"/>
</dbReference>
<dbReference type="InterPro" id="IPR036225">
    <property type="entry name" value="SRP/SRP_N"/>
</dbReference>
<keyword evidence="4 9" id="KW-0378">Hydrolase</keyword>
<dbReference type="CDD" id="cd17874">
    <property type="entry name" value="FtsY"/>
    <property type="match status" value="1"/>
</dbReference>
<comment type="similarity">
    <text evidence="9">Belongs to the GTP-binding SRP family. FtsY subfamily.</text>
</comment>
<evidence type="ECO:0000256" key="4">
    <source>
        <dbReference type="ARBA" id="ARBA00022801"/>
    </source>
</evidence>
<dbReference type="PROSITE" id="PS00300">
    <property type="entry name" value="SRP54"/>
    <property type="match status" value="1"/>
</dbReference>
<evidence type="ECO:0000313" key="12">
    <source>
        <dbReference type="Proteomes" id="UP000051922"/>
    </source>
</evidence>
<evidence type="ECO:0000256" key="8">
    <source>
        <dbReference type="ARBA" id="ARBA00048027"/>
    </source>
</evidence>
<dbReference type="EC" id="3.6.5.4" evidence="9"/>
<name>A0A0R1U6B9_9LACO</name>
<dbReference type="InterPro" id="IPR003593">
    <property type="entry name" value="AAA+_ATPase"/>
</dbReference>